<dbReference type="Gene3D" id="2.120.10.30">
    <property type="entry name" value="TolB, C-terminal domain"/>
    <property type="match status" value="2"/>
</dbReference>
<evidence type="ECO:0000313" key="5">
    <source>
        <dbReference type="EMBL" id="MPR32504.1"/>
    </source>
</evidence>
<protein>
    <recommendedName>
        <fullName evidence="4">Ig-like domain-containing protein</fullName>
    </recommendedName>
</protein>
<dbReference type="Proteomes" id="UP000479293">
    <property type="component" value="Unassembled WGS sequence"/>
</dbReference>
<dbReference type="InterPro" id="IPR013783">
    <property type="entry name" value="Ig-like_fold"/>
</dbReference>
<dbReference type="GO" id="GO:0061630">
    <property type="term" value="F:ubiquitin protein ligase activity"/>
    <property type="evidence" value="ECO:0007669"/>
    <property type="project" value="TreeGrafter"/>
</dbReference>
<dbReference type="PROSITE" id="PS51125">
    <property type="entry name" value="NHL"/>
    <property type="match status" value="1"/>
</dbReference>
<dbReference type="PANTHER" id="PTHR24104">
    <property type="entry name" value="E3 UBIQUITIN-PROTEIN LIGASE NHLRC1-RELATED"/>
    <property type="match status" value="1"/>
</dbReference>
<reference evidence="5 6" key="1">
    <citation type="submission" date="2019-10" db="EMBL/GenBank/DDBJ databases">
        <title>Draft Genome Sequence of Cytophagaceae sp. SJW1-29.</title>
        <authorList>
            <person name="Choi A."/>
        </authorList>
    </citation>
    <scope>NUCLEOTIDE SEQUENCE [LARGE SCALE GENOMIC DNA]</scope>
    <source>
        <strain evidence="5 6">SJW1-29</strain>
    </source>
</reference>
<evidence type="ECO:0000256" key="2">
    <source>
        <dbReference type="PROSITE-ProRule" id="PRU00504"/>
    </source>
</evidence>
<dbReference type="SUPFAM" id="SSF63829">
    <property type="entry name" value="Calcium-dependent phosphotriesterase"/>
    <property type="match status" value="3"/>
</dbReference>
<evidence type="ECO:0000259" key="4">
    <source>
        <dbReference type="PROSITE" id="PS50835"/>
    </source>
</evidence>
<dbReference type="RefSeq" id="WP_152757007.1">
    <property type="nucleotide sequence ID" value="NZ_WHLY01000002.1"/>
</dbReference>
<proteinExistence type="predicted"/>
<dbReference type="Pfam" id="PF13385">
    <property type="entry name" value="Laminin_G_3"/>
    <property type="match status" value="1"/>
</dbReference>
<dbReference type="GO" id="GO:0005975">
    <property type="term" value="P:carbohydrate metabolic process"/>
    <property type="evidence" value="ECO:0007669"/>
    <property type="project" value="UniProtKB-ARBA"/>
</dbReference>
<dbReference type="EMBL" id="WHLY01000002">
    <property type="protein sequence ID" value="MPR32504.1"/>
    <property type="molecule type" value="Genomic_DNA"/>
</dbReference>
<dbReference type="InterPro" id="IPR013320">
    <property type="entry name" value="ConA-like_dom_sf"/>
</dbReference>
<dbReference type="PANTHER" id="PTHR24104:SF25">
    <property type="entry name" value="PROTEIN LIN-41"/>
    <property type="match status" value="1"/>
</dbReference>
<dbReference type="InterPro" id="IPR050952">
    <property type="entry name" value="TRIM-NHL_E3_ligases"/>
</dbReference>
<dbReference type="GO" id="GO:0043161">
    <property type="term" value="P:proteasome-mediated ubiquitin-dependent protein catabolic process"/>
    <property type="evidence" value="ECO:0007669"/>
    <property type="project" value="TreeGrafter"/>
</dbReference>
<dbReference type="SUPFAM" id="SSF49899">
    <property type="entry name" value="Concanavalin A-like lectins/glucanases"/>
    <property type="match status" value="1"/>
</dbReference>
<accession>A0A7C9F7E5</accession>
<comment type="caution">
    <text evidence="5">The sequence shown here is derived from an EMBL/GenBank/DDBJ whole genome shotgun (WGS) entry which is preliminary data.</text>
</comment>
<dbReference type="CDD" id="cd05819">
    <property type="entry name" value="NHL"/>
    <property type="match status" value="1"/>
</dbReference>
<dbReference type="Gene3D" id="2.60.40.10">
    <property type="entry name" value="Immunoglobulins"/>
    <property type="match status" value="1"/>
</dbReference>
<dbReference type="SUPFAM" id="SSF48726">
    <property type="entry name" value="Immunoglobulin"/>
    <property type="match status" value="1"/>
</dbReference>
<dbReference type="InterPro" id="IPR001258">
    <property type="entry name" value="NHL_repeat"/>
</dbReference>
<evidence type="ECO:0000256" key="1">
    <source>
        <dbReference type="ARBA" id="ARBA00022737"/>
    </source>
</evidence>
<dbReference type="Gene3D" id="2.60.120.200">
    <property type="match status" value="1"/>
</dbReference>
<dbReference type="InterPro" id="IPR011042">
    <property type="entry name" value="6-blade_b-propeller_TolB-like"/>
</dbReference>
<feature type="domain" description="Ig-like" evidence="4">
    <location>
        <begin position="314"/>
        <end position="392"/>
    </location>
</feature>
<feature type="chain" id="PRO_5028827111" description="Ig-like domain-containing protein" evidence="3">
    <location>
        <begin position="21"/>
        <end position="1082"/>
    </location>
</feature>
<keyword evidence="6" id="KW-1185">Reference proteome</keyword>
<evidence type="ECO:0000313" key="6">
    <source>
        <dbReference type="Proteomes" id="UP000479293"/>
    </source>
</evidence>
<sequence>MNRIYIFLFATLLIPNLISAQCFKTSLYFDGVYNAESTSNDHVDISTYGPMSTIESGVSYTIEAWVKRDRISNPGGYERILSKDFIYQFRIIDNQFVGEIGTSSVQTPYPADTLWHHLAFVRNAAQGTLILFIDGQLRATAPDNSTSLPNNNAMVCIGARNNGAGEINELWKGNIRWMRVSKVARYLADFTPTETYVTDSQTLAVWPLNEGYGTSLNDPAGYNTGKIVNATWITESPTFAPILSAQSTAICAGISTRLTASNCTGSVAWGTGETGSSITVTPYTTTTYAARCVSPDGCPSNAAEITINVEGVMPTISISADPGTFIQKGETVTFTANITNGGTTPVYQWRKNGVVVGTNGPSYTDAQLNSGDSIRCILTSNAPCLQLDKVISNELTIQIPELVSEGACGEASLTLNDLPYTEIRWKKDGQYIENPVTSNRGGGVTVAGGNPQGITVVAGSIFVDEANAVYTASNMGILKIEASGREKIVIPSTRQSFLRARDGRFYVPFEDRVEKWEIGDTLGTVVAGGNGIGSNANQLSLGSPVLQTVQVTEAGIIYVLDRGNNRIQRWNPGASEGITVAQGNKVDWLFFVDAAGSLFTASEGTIYKWPANSLNAIPLYNYPNITPLALQGDTKGNLYIPIYDNSLRTQVYRLNENGIIEIFRLEGNHPSNRSIIYSIAISLNGEIHLNADIGGGYSGGVFKYSSGFYPQLSREKYISSETNMVSPNDVFVNENGEIFTAGEDRVQKWLPDSKVGITLAGGNGLGNSSNQLNNATDVAEDNEGNIYVVDKNNHRVQRFGPGSSIGVTMAGGNGPGSAANQLNYPNRFFQDQNKNLFIADGSRVQKWANNSTSGITVVNAPSSYIFVREDTIYAAGSKWGPGVSTGVRLCGISTNYNSDIYLDSKKNILFSYYDAYRTTIYNSSIRRWSPTNEILNGCLMGKIDTLTQSVYTPTGIFIDSLNNLYVADNQRKKIQKFLGTAPTLAAYTSGQYTAEVTIGSRTLTLSAIPGSNVLGLCESTGSGDWGNAATWTCGRVPLACDQVVINTDHTIALADTVQIAGLEIRQNGNLSLMGGNVQIAKP</sequence>
<dbReference type="InterPro" id="IPR036179">
    <property type="entry name" value="Ig-like_dom_sf"/>
</dbReference>
<feature type="repeat" description="NHL" evidence="2">
    <location>
        <begin position="771"/>
        <end position="802"/>
    </location>
</feature>
<dbReference type="GO" id="GO:0004553">
    <property type="term" value="F:hydrolase activity, hydrolyzing O-glycosyl compounds"/>
    <property type="evidence" value="ECO:0007669"/>
    <property type="project" value="UniProtKB-ARBA"/>
</dbReference>
<dbReference type="GO" id="GO:0000209">
    <property type="term" value="P:protein polyubiquitination"/>
    <property type="evidence" value="ECO:0007669"/>
    <property type="project" value="TreeGrafter"/>
</dbReference>
<evidence type="ECO:0000256" key="3">
    <source>
        <dbReference type="SAM" id="SignalP"/>
    </source>
</evidence>
<dbReference type="Pfam" id="PF01436">
    <property type="entry name" value="NHL"/>
    <property type="match status" value="1"/>
</dbReference>
<gene>
    <name evidence="5" type="ORF">GBK04_03870</name>
</gene>
<feature type="signal peptide" evidence="3">
    <location>
        <begin position="1"/>
        <end position="20"/>
    </location>
</feature>
<dbReference type="GO" id="GO:0008270">
    <property type="term" value="F:zinc ion binding"/>
    <property type="evidence" value="ECO:0007669"/>
    <property type="project" value="UniProtKB-KW"/>
</dbReference>
<dbReference type="PROSITE" id="PS50835">
    <property type="entry name" value="IG_LIKE"/>
    <property type="match status" value="1"/>
</dbReference>
<keyword evidence="1" id="KW-0677">Repeat</keyword>
<name>A0A7C9F7E5_9BACT</name>
<dbReference type="AlphaFoldDB" id="A0A7C9F7E5"/>
<organism evidence="5 6">
    <name type="scientific">Salmonirosea aquatica</name>
    <dbReference type="NCBI Taxonomy" id="2654236"/>
    <lineage>
        <taxon>Bacteria</taxon>
        <taxon>Pseudomonadati</taxon>
        <taxon>Bacteroidota</taxon>
        <taxon>Cytophagia</taxon>
        <taxon>Cytophagales</taxon>
        <taxon>Spirosomataceae</taxon>
        <taxon>Salmonirosea</taxon>
    </lineage>
</organism>
<keyword evidence="3" id="KW-0732">Signal</keyword>
<dbReference type="InterPro" id="IPR007110">
    <property type="entry name" value="Ig-like_dom"/>
</dbReference>